<dbReference type="STRING" id="1120996.SAMN02746066_00189"/>
<evidence type="ECO:0000256" key="4">
    <source>
        <dbReference type="ARBA" id="ARBA00023239"/>
    </source>
</evidence>
<organism evidence="7 8">
    <name type="scientific">Anaerosporobacter mobilis DSM 15930</name>
    <dbReference type="NCBI Taxonomy" id="1120996"/>
    <lineage>
        <taxon>Bacteria</taxon>
        <taxon>Bacillati</taxon>
        <taxon>Bacillota</taxon>
        <taxon>Clostridia</taxon>
        <taxon>Lachnospirales</taxon>
        <taxon>Lachnospiraceae</taxon>
        <taxon>Anaerosporobacter</taxon>
    </lineage>
</organism>
<evidence type="ECO:0000256" key="1">
    <source>
        <dbReference type="ARBA" id="ARBA00001933"/>
    </source>
</evidence>
<keyword evidence="4 7" id="KW-0456">Lyase</keyword>
<feature type="domain" description="Aminotransferase class I/classII large" evidence="6">
    <location>
        <begin position="31"/>
        <end position="389"/>
    </location>
</feature>
<accession>A0A1M7EUD4</accession>
<dbReference type="Pfam" id="PF00155">
    <property type="entry name" value="Aminotran_1_2"/>
    <property type="match status" value="1"/>
</dbReference>
<dbReference type="Proteomes" id="UP000184038">
    <property type="component" value="Unassembled WGS sequence"/>
</dbReference>
<dbReference type="CDD" id="cd00609">
    <property type="entry name" value="AAT_like"/>
    <property type="match status" value="1"/>
</dbReference>
<evidence type="ECO:0000256" key="5">
    <source>
        <dbReference type="ARBA" id="ARBA00037974"/>
    </source>
</evidence>
<evidence type="ECO:0000256" key="3">
    <source>
        <dbReference type="ARBA" id="ARBA00022898"/>
    </source>
</evidence>
<evidence type="ECO:0000313" key="8">
    <source>
        <dbReference type="Proteomes" id="UP000184038"/>
    </source>
</evidence>
<evidence type="ECO:0000313" key="7">
    <source>
        <dbReference type="EMBL" id="SHL95207.1"/>
    </source>
</evidence>
<dbReference type="InterPro" id="IPR004839">
    <property type="entry name" value="Aminotransferase_I/II_large"/>
</dbReference>
<evidence type="ECO:0000259" key="6">
    <source>
        <dbReference type="Pfam" id="PF00155"/>
    </source>
</evidence>
<dbReference type="RefSeq" id="WP_073281815.1">
    <property type="nucleotide sequence ID" value="NZ_FRCP01000005.1"/>
</dbReference>
<dbReference type="OrthoDB" id="9802872at2"/>
<dbReference type="GO" id="GO:0030170">
    <property type="term" value="F:pyridoxal phosphate binding"/>
    <property type="evidence" value="ECO:0007669"/>
    <property type="project" value="InterPro"/>
</dbReference>
<dbReference type="PANTHER" id="PTHR43525:SF1">
    <property type="entry name" value="PROTEIN MALY"/>
    <property type="match status" value="1"/>
</dbReference>
<dbReference type="EC" id="4.4.1.13" evidence="2"/>
<name>A0A1M7EUD4_9FIRM</name>
<dbReference type="Gene3D" id="3.40.640.10">
    <property type="entry name" value="Type I PLP-dependent aspartate aminotransferase-like (Major domain)"/>
    <property type="match status" value="1"/>
</dbReference>
<proteinExistence type="inferred from homology"/>
<dbReference type="InterPro" id="IPR015421">
    <property type="entry name" value="PyrdxlP-dep_Trfase_major"/>
</dbReference>
<dbReference type="InterPro" id="IPR015424">
    <property type="entry name" value="PyrdxlP-dep_Trfase"/>
</dbReference>
<dbReference type="InterPro" id="IPR015422">
    <property type="entry name" value="PyrdxlP-dep_Trfase_small"/>
</dbReference>
<dbReference type="GO" id="GO:0047804">
    <property type="term" value="F:cysteine-S-conjugate beta-lyase activity"/>
    <property type="evidence" value="ECO:0007669"/>
    <property type="project" value="UniProtKB-EC"/>
</dbReference>
<dbReference type="PANTHER" id="PTHR43525">
    <property type="entry name" value="PROTEIN MALY"/>
    <property type="match status" value="1"/>
</dbReference>
<dbReference type="Gene3D" id="3.90.1150.10">
    <property type="entry name" value="Aspartate Aminotransferase, domain 1"/>
    <property type="match status" value="1"/>
</dbReference>
<comment type="cofactor">
    <cofactor evidence="1">
        <name>pyridoxal 5'-phosphate</name>
        <dbReference type="ChEBI" id="CHEBI:597326"/>
    </cofactor>
</comment>
<dbReference type="InterPro" id="IPR027619">
    <property type="entry name" value="C-S_lyase_PatB-like"/>
</dbReference>
<evidence type="ECO:0000256" key="2">
    <source>
        <dbReference type="ARBA" id="ARBA00012224"/>
    </source>
</evidence>
<reference evidence="7 8" key="1">
    <citation type="submission" date="2016-11" db="EMBL/GenBank/DDBJ databases">
        <authorList>
            <person name="Jaros S."/>
            <person name="Januszkiewicz K."/>
            <person name="Wedrychowicz H."/>
        </authorList>
    </citation>
    <scope>NUCLEOTIDE SEQUENCE [LARGE SCALE GENOMIC DNA]</scope>
    <source>
        <strain evidence="7 8">DSM 15930</strain>
    </source>
</reference>
<gene>
    <name evidence="7" type="ORF">SAMN02746066_00189</name>
</gene>
<dbReference type="InterPro" id="IPR051798">
    <property type="entry name" value="Class-II_PLP-Dep_Aminotrans"/>
</dbReference>
<keyword evidence="3" id="KW-0663">Pyridoxal phosphate</keyword>
<dbReference type="SUPFAM" id="SSF53383">
    <property type="entry name" value="PLP-dependent transferases"/>
    <property type="match status" value="1"/>
</dbReference>
<comment type="similarity">
    <text evidence="5">Belongs to the class-II pyridoxal-phosphate-dependent aminotransferase family. MalY/PatB cystathionine beta-lyase subfamily.</text>
</comment>
<dbReference type="AlphaFoldDB" id="A0A1M7EUD4"/>
<dbReference type="EMBL" id="FRCP01000005">
    <property type="protein sequence ID" value="SHL95207.1"/>
    <property type="molecule type" value="Genomic_DNA"/>
</dbReference>
<keyword evidence="8" id="KW-1185">Reference proteome</keyword>
<dbReference type="NCBIfam" id="TIGR04350">
    <property type="entry name" value="C_S_lyase_PatB"/>
    <property type="match status" value="1"/>
</dbReference>
<protein>
    <recommendedName>
        <fullName evidence="2">cysteine-S-conjugate beta-lyase</fullName>
        <ecNumber evidence="2">4.4.1.13</ecNumber>
    </recommendedName>
</protein>
<sequence length="396" mass="46196">MGTYNFDQIIDRTNTNSLKYDFAVERGKENDVMPLWVADMDFATLPEITDALEERVRHKIFGYTYPKQEYQKTIINWMKTRHNYDMKPEWLVYTPGVVFAISMALRAVTKEGDAVLIQNPVYYPFTNIILENDRKLINNSLHYEVKDHRGVYTIDFDKFEDLIIKNSVKVFIFCSPHNPVGRVWTRDELTRIGEICLKHNVIIIADEIHEDFVYGEQKHIPIASINKEIEDITITCTSPSKTFNLAGLQLSNIIIANSKTRKLFKKEIDKTGFDEPNIFGITACQAAYTYGERWLEELKIYLLDNIAFVREFIDEKMPKVILTIPEGTYLVWLDFNDYGLELRELEDRIQKKAKLWLDEGIIFGKEGLGFERINIAAPRKLVEEAMNRLYEAFSDL</sequence>